<reference evidence="1" key="1">
    <citation type="submission" date="2014-11" db="EMBL/GenBank/DDBJ databases">
        <authorList>
            <person name="Amaro Gonzalez C."/>
        </authorList>
    </citation>
    <scope>NUCLEOTIDE SEQUENCE</scope>
</reference>
<protein>
    <submittedName>
        <fullName evidence="1">Uncharacterized protein</fullName>
    </submittedName>
</protein>
<sequence length="36" mass="4311">MLARFNPVFKRLYCLPNLPNYTFTITAYYVPKTIKL</sequence>
<accession>A0A0E9PW59</accession>
<name>A0A0E9PW59_ANGAN</name>
<organism evidence="1">
    <name type="scientific">Anguilla anguilla</name>
    <name type="common">European freshwater eel</name>
    <name type="synonym">Muraena anguilla</name>
    <dbReference type="NCBI Taxonomy" id="7936"/>
    <lineage>
        <taxon>Eukaryota</taxon>
        <taxon>Metazoa</taxon>
        <taxon>Chordata</taxon>
        <taxon>Craniata</taxon>
        <taxon>Vertebrata</taxon>
        <taxon>Euteleostomi</taxon>
        <taxon>Actinopterygii</taxon>
        <taxon>Neopterygii</taxon>
        <taxon>Teleostei</taxon>
        <taxon>Anguilliformes</taxon>
        <taxon>Anguillidae</taxon>
        <taxon>Anguilla</taxon>
    </lineage>
</organism>
<proteinExistence type="predicted"/>
<evidence type="ECO:0000313" key="1">
    <source>
        <dbReference type="EMBL" id="JAH08118.1"/>
    </source>
</evidence>
<reference evidence="1" key="2">
    <citation type="journal article" date="2015" name="Fish Shellfish Immunol.">
        <title>Early steps in the European eel (Anguilla anguilla)-Vibrio vulnificus interaction in the gills: Role of the RtxA13 toxin.</title>
        <authorList>
            <person name="Callol A."/>
            <person name="Pajuelo D."/>
            <person name="Ebbesson L."/>
            <person name="Teles M."/>
            <person name="MacKenzie S."/>
            <person name="Amaro C."/>
        </authorList>
    </citation>
    <scope>NUCLEOTIDE SEQUENCE</scope>
</reference>
<dbReference type="AlphaFoldDB" id="A0A0E9PW59"/>
<dbReference type="EMBL" id="GBXM01100459">
    <property type="protein sequence ID" value="JAH08118.1"/>
    <property type="molecule type" value="Transcribed_RNA"/>
</dbReference>